<sequence>MDLFNQTPDKNQNLLPYDGTVNYYGRVLSHAPAHALFHTLLETIDWQPDKLRMFGKIIVTKRKVAWYGSNPYQYTYSNATKTALPWTAALLELKTLVEQATGETFNTCLLNLYHNGEEGSSWHSDDEPDLKQHGAIASISLGAERNFLFKHKQTKEKVAILLEHGSLLLMKNETQSRWLHSLPTTRKITTPRINLTFRTIVV</sequence>
<dbReference type="PROSITE" id="PS51471">
    <property type="entry name" value="FE2OG_OXY"/>
    <property type="match status" value="1"/>
</dbReference>
<dbReference type="Pfam" id="PF13532">
    <property type="entry name" value="2OG-FeII_Oxy_2"/>
    <property type="match status" value="1"/>
</dbReference>
<comment type="cofactor">
    <cofactor evidence="1">
        <name>Fe(2+)</name>
        <dbReference type="ChEBI" id="CHEBI:29033"/>
    </cofactor>
</comment>
<name>A0A2T7BHS1_9BACT</name>
<dbReference type="Proteomes" id="UP000244450">
    <property type="component" value="Unassembled WGS sequence"/>
</dbReference>
<keyword evidence="7" id="KW-0408">Iron</keyword>
<evidence type="ECO:0000313" key="11">
    <source>
        <dbReference type="Proteomes" id="UP000244450"/>
    </source>
</evidence>
<keyword evidence="3" id="KW-0227">DNA damage</keyword>
<dbReference type="GO" id="GO:0046872">
    <property type="term" value="F:metal ion binding"/>
    <property type="evidence" value="ECO:0007669"/>
    <property type="project" value="UniProtKB-KW"/>
</dbReference>
<keyword evidence="4" id="KW-0460">Magnesium</keyword>
<keyword evidence="5 10" id="KW-0223">Dioxygenase</keyword>
<dbReference type="AlphaFoldDB" id="A0A2T7BHS1"/>
<dbReference type="PANTHER" id="PTHR31212:SF4">
    <property type="entry name" value="ALPHA-KETOGLUTARATE-DEPENDENT DIOXYGENASE ALKB HOMOLOG 3"/>
    <property type="match status" value="1"/>
</dbReference>
<dbReference type="GO" id="GO:0006307">
    <property type="term" value="P:DNA alkylation repair"/>
    <property type="evidence" value="ECO:0007669"/>
    <property type="project" value="InterPro"/>
</dbReference>
<evidence type="ECO:0000313" key="10">
    <source>
        <dbReference type="EMBL" id="PUZ25835.1"/>
    </source>
</evidence>
<feature type="domain" description="Fe2OG dioxygenase" evidence="9">
    <location>
        <begin position="104"/>
        <end position="201"/>
    </location>
</feature>
<dbReference type="EMBL" id="QCYK01000002">
    <property type="protein sequence ID" value="PUZ25835.1"/>
    <property type="molecule type" value="Genomic_DNA"/>
</dbReference>
<dbReference type="GO" id="GO:0032451">
    <property type="term" value="F:demethylase activity"/>
    <property type="evidence" value="ECO:0007669"/>
    <property type="project" value="UniProtKB-ARBA"/>
</dbReference>
<evidence type="ECO:0000256" key="7">
    <source>
        <dbReference type="ARBA" id="ARBA00023004"/>
    </source>
</evidence>
<reference evidence="10 11" key="1">
    <citation type="submission" date="2018-04" db="EMBL/GenBank/DDBJ databases">
        <title>Chitinophaga fuyangensis sp. nov., isolated from soil in a chemical factory.</title>
        <authorList>
            <person name="Chen K."/>
        </authorList>
    </citation>
    <scope>NUCLEOTIDE SEQUENCE [LARGE SCALE GENOMIC DNA]</scope>
    <source>
        <strain evidence="10 11">LY-1</strain>
    </source>
</reference>
<dbReference type="FunFam" id="2.60.120.590:FF:000004">
    <property type="entry name" value="DNA oxidative demethylase ALKBH2"/>
    <property type="match status" value="1"/>
</dbReference>
<dbReference type="InterPro" id="IPR005123">
    <property type="entry name" value="Oxoglu/Fe-dep_dioxygenase_dom"/>
</dbReference>
<evidence type="ECO:0000256" key="3">
    <source>
        <dbReference type="ARBA" id="ARBA00022763"/>
    </source>
</evidence>
<dbReference type="GO" id="GO:0016787">
    <property type="term" value="F:hydrolase activity"/>
    <property type="evidence" value="ECO:0007669"/>
    <property type="project" value="UniProtKB-ARBA"/>
</dbReference>
<gene>
    <name evidence="10" type="ORF">DCC81_16390</name>
</gene>
<evidence type="ECO:0000256" key="5">
    <source>
        <dbReference type="ARBA" id="ARBA00022964"/>
    </source>
</evidence>
<evidence type="ECO:0000256" key="2">
    <source>
        <dbReference type="ARBA" id="ARBA00022723"/>
    </source>
</evidence>
<evidence type="ECO:0000259" key="9">
    <source>
        <dbReference type="PROSITE" id="PS51471"/>
    </source>
</evidence>
<evidence type="ECO:0000256" key="1">
    <source>
        <dbReference type="ARBA" id="ARBA00001954"/>
    </source>
</evidence>
<keyword evidence="11" id="KW-1185">Reference proteome</keyword>
<dbReference type="OrthoDB" id="190276at2"/>
<proteinExistence type="predicted"/>
<dbReference type="InterPro" id="IPR032854">
    <property type="entry name" value="ALKBH3"/>
</dbReference>
<organism evidence="10 11">
    <name type="scientific">Chitinophaga parva</name>
    <dbReference type="NCBI Taxonomy" id="2169414"/>
    <lineage>
        <taxon>Bacteria</taxon>
        <taxon>Pseudomonadati</taxon>
        <taxon>Bacteroidota</taxon>
        <taxon>Chitinophagia</taxon>
        <taxon>Chitinophagales</taxon>
        <taxon>Chitinophagaceae</taxon>
        <taxon>Chitinophaga</taxon>
    </lineage>
</organism>
<protein>
    <submittedName>
        <fullName evidence="10">Alpha-ketoglutarate-dependent dioxygenase AlkB</fullName>
    </submittedName>
</protein>
<dbReference type="GO" id="GO:0051213">
    <property type="term" value="F:dioxygenase activity"/>
    <property type="evidence" value="ECO:0007669"/>
    <property type="project" value="UniProtKB-KW"/>
</dbReference>
<keyword evidence="6" id="KW-0560">Oxidoreductase</keyword>
<evidence type="ECO:0000256" key="8">
    <source>
        <dbReference type="ARBA" id="ARBA00023204"/>
    </source>
</evidence>
<dbReference type="InterPro" id="IPR037151">
    <property type="entry name" value="AlkB-like_sf"/>
</dbReference>
<dbReference type="GO" id="GO:0140097">
    <property type="term" value="F:catalytic activity, acting on DNA"/>
    <property type="evidence" value="ECO:0007669"/>
    <property type="project" value="UniProtKB-ARBA"/>
</dbReference>
<keyword evidence="2" id="KW-0479">Metal-binding</keyword>
<comment type="caution">
    <text evidence="10">The sequence shown here is derived from an EMBL/GenBank/DDBJ whole genome shotgun (WGS) entry which is preliminary data.</text>
</comment>
<dbReference type="SUPFAM" id="SSF51197">
    <property type="entry name" value="Clavaminate synthase-like"/>
    <property type="match status" value="1"/>
</dbReference>
<dbReference type="PANTHER" id="PTHR31212">
    <property type="entry name" value="ALPHA-KETOGLUTARATE-DEPENDENT DIOXYGENASE ALKB HOMOLOG 3"/>
    <property type="match status" value="1"/>
</dbReference>
<dbReference type="RefSeq" id="WP_108687674.1">
    <property type="nucleotide sequence ID" value="NZ_QCYK01000002.1"/>
</dbReference>
<dbReference type="InterPro" id="IPR027450">
    <property type="entry name" value="AlkB-like"/>
</dbReference>
<accession>A0A2T7BHS1</accession>
<dbReference type="Gene3D" id="2.60.120.590">
    <property type="entry name" value="Alpha-ketoglutarate-dependent dioxygenase AlkB-like"/>
    <property type="match status" value="1"/>
</dbReference>
<evidence type="ECO:0000256" key="4">
    <source>
        <dbReference type="ARBA" id="ARBA00022842"/>
    </source>
</evidence>
<keyword evidence="8" id="KW-0234">DNA repair</keyword>
<evidence type="ECO:0000256" key="6">
    <source>
        <dbReference type="ARBA" id="ARBA00023002"/>
    </source>
</evidence>
<dbReference type="GO" id="GO:0016705">
    <property type="term" value="F:oxidoreductase activity, acting on paired donors, with incorporation or reduction of molecular oxygen"/>
    <property type="evidence" value="ECO:0007669"/>
    <property type="project" value="UniProtKB-ARBA"/>
</dbReference>